<dbReference type="InterPro" id="IPR050490">
    <property type="entry name" value="Bact_solute-bd_prot1"/>
</dbReference>
<dbReference type="Proteomes" id="UP001519288">
    <property type="component" value="Unassembled WGS sequence"/>
</dbReference>
<accession>A0ABS4JE99</accession>
<dbReference type="SUPFAM" id="SSF53850">
    <property type="entry name" value="Periplasmic binding protein-like II"/>
    <property type="match status" value="1"/>
</dbReference>
<organism evidence="2 3">
    <name type="scientific">Paenibacillus shirakamiensis</name>
    <dbReference type="NCBI Taxonomy" id="1265935"/>
    <lineage>
        <taxon>Bacteria</taxon>
        <taxon>Bacillati</taxon>
        <taxon>Bacillota</taxon>
        <taxon>Bacilli</taxon>
        <taxon>Bacillales</taxon>
        <taxon>Paenibacillaceae</taxon>
        <taxon>Paenibacillus</taxon>
    </lineage>
</organism>
<comment type="caution">
    <text evidence="2">The sequence shown here is derived from an EMBL/GenBank/DDBJ whole genome shotgun (WGS) entry which is preliminary data.</text>
</comment>
<dbReference type="InterPro" id="IPR006059">
    <property type="entry name" value="SBP"/>
</dbReference>
<evidence type="ECO:0000313" key="2">
    <source>
        <dbReference type="EMBL" id="MBP2000023.1"/>
    </source>
</evidence>
<gene>
    <name evidence="2" type="ORF">J2Z69_001042</name>
</gene>
<sequence length="446" mass="49784">MHMTSRYHKNTLVAISTLMVAMLAACSSGGSTKAGSESSDKDAKMVTLRLFTNQPDRKTGQGLAEQMVVDNYMKENPNIKIEVEAIGDEPFRNKQKAYMASNEPIDITMVHSGADLNTLVQAKYVRELDPKEYEGDNYKFFSGAFKSYTFDNKIYGLPRNSDYEVIYYNKKLFTDNHVKVPTTFNELIEAAKTFRANNIVPMSTNGKELWTFGLMYQDFAQRVSGDPNAILDAVDHKKPFTQDPSFMKTAELMKQLMDVKMFQDSYMTADYGTSQNLFTQGKAAMWYMGSWEAGMASNEKLSAEFRSNLGVMSVPRVEDGKGKATDLLAWNGGGYALTTSSNHPEEAKKFFDYMMRADQWAKAAWDTGAAVPAQKYQLTGKESEVQKQLTDILMNGTSMPGASFIDFGTPGFKDEAQNALGKFFAGSSTPEQLINEFQAAADKQKH</sequence>
<proteinExistence type="predicted"/>
<evidence type="ECO:0000313" key="3">
    <source>
        <dbReference type="Proteomes" id="UP001519288"/>
    </source>
</evidence>
<dbReference type="EMBL" id="JAGGLD010000001">
    <property type="protein sequence ID" value="MBP2000023.1"/>
    <property type="molecule type" value="Genomic_DNA"/>
</dbReference>
<dbReference type="PANTHER" id="PTHR43649:SF12">
    <property type="entry name" value="DIACETYLCHITOBIOSE BINDING PROTEIN DASA"/>
    <property type="match status" value="1"/>
</dbReference>
<keyword evidence="1" id="KW-0732">Signal</keyword>
<dbReference type="PANTHER" id="PTHR43649">
    <property type="entry name" value="ARABINOSE-BINDING PROTEIN-RELATED"/>
    <property type="match status" value="1"/>
</dbReference>
<evidence type="ECO:0000256" key="1">
    <source>
        <dbReference type="SAM" id="SignalP"/>
    </source>
</evidence>
<keyword evidence="3" id="KW-1185">Reference proteome</keyword>
<feature type="chain" id="PRO_5046307204" evidence="1">
    <location>
        <begin position="25"/>
        <end position="446"/>
    </location>
</feature>
<dbReference type="PROSITE" id="PS51257">
    <property type="entry name" value="PROKAR_LIPOPROTEIN"/>
    <property type="match status" value="1"/>
</dbReference>
<name>A0ABS4JE99_9BACL</name>
<reference evidence="2 3" key="1">
    <citation type="submission" date="2021-03" db="EMBL/GenBank/DDBJ databases">
        <title>Genomic Encyclopedia of Type Strains, Phase IV (KMG-IV): sequencing the most valuable type-strain genomes for metagenomic binning, comparative biology and taxonomic classification.</title>
        <authorList>
            <person name="Goeker M."/>
        </authorList>
    </citation>
    <scope>NUCLEOTIDE SEQUENCE [LARGE SCALE GENOMIC DNA]</scope>
    <source>
        <strain evidence="2 3">DSM 26806</strain>
    </source>
</reference>
<dbReference type="Gene3D" id="3.40.190.10">
    <property type="entry name" value="Periplasmic binding protein-like II"/>
    <property type="match status" value="2"/>
</dbReference>
<dbReference type="Pfam" id="PF01547">
    <property type="entry name" value="SBP_bac_1"/>
    <property type="match status" value="1"/>
</dbReference>
<protein>
    <submittedName>
        <fullName evidence="2">Raffinose/stachyose/melibiose transport system substrate-binding protein</fullName>
    </submittedName>
</protein>
<dbReference type="RefSeq" id="WP_209859737.1">
    <property type="nucleotide sequence ID" value="NZ_JAGGLD010000001.1"/>
</dbReference>
<feature type="signal peptide" evidence="1">
    <location>
        <begin position="1"/>
        <end position="24"/>
    </location>
</feature>